<dbReference type="GO" id="GO:0016491">
    <property type="term" value="F:oxidoreductase activity"/>
    <property type="evidence" value="ECO:0007669"/>
    <property type="project" value="TreeGrafter"/>
</dbReference>
<accession>A0AAN1WFD9</accession>
<dbReference type="InterPro" id="IPR029467">
    <property type="entry name" value="Cyt_c7-like"/>
</dbReference>
<protein>
    <recommendedName>
        <fullName evidence="3">Cytochrome c7-like domain-containing protein</fullName>
    </recommendedName>
</protein>
<reference evidence="4 5" key="1">
    <citation type="journal article" date="2022" name="IScience">
        <title>An ultrasensitive nanofiber-based assay for enzymatic hydrolysis and deep-sea microbial degradation of cellulose.</title>
        <authorList>
            <person name="Tsudome M."/>
            <person name="Tachioka M."/>
            <person name="Miyazaki M."/>
            <person name="Uchimura K."/>
            <person name="Tsuda M."/>
            <person name="Takaki Y."/>
            <person name="Deguchi S."/>
        </authorList>
    </citation>
    <scope>NUCLEOTIDE SEQUENCE [LARGE SCALE GENOMIC DNA]</scope>
    <source>
        <strain evidence="4 5">GE09</strain>
    </source>
</reference>
<dbReference type="PANTHER" id="PTHR35038">
    <property type="entry name" value="DISSIMILATORY SULFITE REDUCTASE SIRA"/>
    <property type="match status" value="1"/>
</dbReference>
<keyword evidence="1 2" id="KW-0732">Signal</keyword>
<gene>
    <name evidence="4" type="ORF">MARGE09_P0799</name>
</gene>
<sequence>MTVSYRRLFPVLRVCMAVLLFYVSADAFAQDASFSFKKLLMPGPVVAGHAEYEKECDLCHGDDRPQLCRDCHEEIDADIIKAEGFHGRMAVAKELDCIGCHSEHLGRDGDILNFDADTFNHANTDYELTGKHGEVQCSSCHQESKTYREAPSQCFDCHEKDDNHKGAFGEECSDCHVTDGWQDNRYDHSETEFALFGRHEEITCGACHPDQKYENTPTECYACHAVNDVHAGVNGRECDKCHKVTTWDELAFDHNVDTDFKIKGGHEGLNCNACHEQSGFEKQPSMRCVGCHINDDKHFGRNGRECDSCHNENSWKKQTFDHNDDTDFELHGKHVGLSCESCHGTEETNKELASECVDCHSADDVHEGQEGKQCGQCHNEEGWQTKVRFDHNLSAFPLMGMHAITSCESCHASKTFQDAKTACYDCHQADDSHKLSLGTDCASCHTPNDWKLWLFDHNTQTDFKLDGAHEGQACSACHTEPAKDGVKQSTACIACHANDDEHNKRFGRTCERCHVTESFKVIGVQVR</sequence>
<evidence type="ECO:0000259" key="3">
    <source>
        <dbReference type="Pfam" id="PF14522"/>
    </source>
</evidence>
<dbReference type="InterPro" id="IPR036280">
    <property type="entry name" value="Multihaem_cyt_sf"/>
</dbReference>
<dbReference type="Gene3D" id="3.90.10.10">
    <property type="entry name" value="Cytochrome C3"/>
    <property type="match status" value="6"/>
</dbReference>
<feature type="chain" id="PRO_5043012306" description="Cytochrome c7-like domain-containing protein" evidence="2">
    <location>
        <begin position="30"/>
        <end position="527"/>
    </location>
</feature>
<evidence type="ECO:0000256" key="1">
    <source>
        <dbReference type="ARBA" id="ARBA00022729"/>
    </source>
</evidence>
<feature type="domain" description="Cytochrome c7-like" evidence="3">
    <location>
        <begin position="364"/>
        <end position="428"/>
    </location>
</feature>
<dbReference type="EMBL" id="AP023086">
    <property type="protein sequence ID" value="BCD96599.1"/>
    <property type="molecule type" value="Genomic_DNA"/>
</dbReference>
<evidence type="ECO:0000256" key="2">
    <source>
        <dbReference type="SAM" id="SignalP"/>
    </source>
</evidence>
<evidence type="ECO:0000313" key="4">
    <source>
        <dbReference type="EMBL" id="BCD96599.1"/>
    </source>
</evidence>
<dbReference type="PANTHER" id="PTHR35038:SF8">
    <property type="entry name" value="C-TYPE POLYHEME CYTOCHROME OMCC"/>
    <property type="match status" value="1"/>
</dbReference>
<keyword evidence="5" id="KW-1185">Reference proteome</keyword>
<dbReference type="KEGG" id="marq:MARGE09_P0799"/>
<dbReference type="SUPFAM" id="SSF48695">
    <property type="entry name" value="Multiheme cytochromes"/>
    <property type="match status" value="2"/>
</dbReference>
<dbReference type="Proteomes" id="UP001320119">
    <property type="component" value="Chromosome"/>
</dbReference>
<feature type="signal peptide" evidence="2">
    <location>
        <begin position="1"/>
        <end position="29"/>
    </location>
</feature>
<dbReference type="AlphaFoldDB" id="A0AAN1WFD9"/>
<dbReference type="InterPro" id="IPR051829">
    <property type="entry name" value="Multiheme_Cytochr_ET"/>
</dbReference>
<proteinExistence type="predicted"/>
<dbReference type="Pfam" id="PF14522">
    <property type="entry name" value="Cytochrome_C7"/>
    <property type="match status" value="2"/>
</dbReference>
<organism evidence="4 5">
    <name type="scientific">Marinagarivorans cellulosilyticus</name>
    <dbReference type="NCBI Taxonomy" id="2721545"/>
    <lineage>
        <taxon>Bacteria</taxon>
        <taxon>Pseudomonadati</taxon>
        <taxon>Pseudomonadota</taxon>
        <taxon>Gammaproteobacteria</taxon>
        <taxon>Cellvibrionales</taxon>
        <taxon>Cellvibrionaceae</taxon>
        <taxon>Marinagarivorans</taxon>
    </lineage>
</organism>
<name>A0AAN1WFD9_9GAMM</name>
<feature type="domain" description="Cytochrome c7-like" evidence="3">
    <location>
        <begin position="432"/>
        <end position="496"/>
    </location>
</feature>
<evidence type="ECO:0000313" key="5">
    <source>
        <dbReference type="Proteomes" id="UP001320119"/>
    </source>
</evidence>